<protein>
    <recommendedName>
        <fullName evidence="4">MAPEG family protein</fullName>
    </recommendedName>
</protein>
<dbReference type="GeneID" id="68868691"/>
<feature type="transmembrane region" description="Helical" evidence="1">
    <location>
        <begin position="6"/>
        <end position="28"/>
    </location>
</feature>
<organism evidence="2 3">
    <name type="scientific">Pseudosulfitobacter pseudonitzschiae</name>
    <dbReference type="NCBI Taxonomy" id="1402135"/>
    <lineage>
        <taxon>Bacteria</taxon>
        <taxon>Pseudomonadati</taxon>
        <taxon>Pseudomonadota</taxon>
        <taxon>Alphaproteobacteria</taxon>
        <taxon>Rhodobacterales</taxon>
        <taxon>Roseobacteraceae</taxon>
        <taxon>Pseudosulfitobacter</taxon>
    </lineage>
</organism>
<dbReference type="EMBL" id="JAMD01000008">
    <property type="protein sequence ID" value="KEJ95048.1"/>
    <property type="molecule type" value="Genomic_DNA"/>
</dbReference>
<sequence>MTTWGAVFLVVQGLVFVLWAFQMFRALFQARRIAVAKSGRMWPGPFAALAALRDWARSHPRERNQLLVTTAVLFLFIALGPLRATLHP</sequence>
<feature type="transmembrane region" description="Helical" evidence="1">
    <location>
        <begin position="66"/>
        <end position="86"/>
    </location>
</feature>
<evidence type="ECO:0000313" key="2">
    <source>
        <dbReference type="EMBL" id="KEJ95048.1"/>
    </source>
</evidence>
<dbReference type="OrthoDB" id="7726121at2"/>
<dbReference type="AlphaFoldDB" id="A0A073IXJ8"/>
<keyword evidence="1" id="KW-0472">Membrane</keyword>
<dbReference type="Proteomes" id="UP000027746">
    <property type="component" value="Unassembled WGS sequence"/>
</dbReference>
<reference evidence="2 3" key="1">
    <citation type="submission" date="2014-01" db="EMBL/GenBank/DDBJ databases">
        <title>Sulfitobacter sp. H3 (MCCC 1A00686) Genome Sequencing.</title>
        <authorList>
            <person name="Lai Q."/>
            <person name="Hong Z."/>
        </authorList>
    </citation>
    <scope>NUCLEOTIDE SEQUENCE [LARGE SCALE GENOMIC DNA]</scope>
    <source>
        <strain evidence="2 3">H3</strain>
    </source>
</reference>
<comment type="caution">
    <text evidence="2">The sequence shown here is derived from an EMBL/GenBank/DDBJ whole genome shotgun (WGS) entry which is preliminary data.</text>
</comment>
<dbReference type="RefSeq" id="WP_037927962.1">
    <property type="nucleotide sequence ID" value="NZ_CP054599.1"/>
</dbReference>
<evidence type="ECO:0000313" key="3">
    <source>
        <dbReference type="Proteomes" id="UP000027746"/>
    </source>
</evidence>
<evidence type="ECO:0000256" key="1">
    <source>
        <dbReference type="SAM" id="Phobius"/>
    </source>
</evidence>
<keyword evidence="1" id="KW-0812">Transmembrane</keyword>
<name>A0A073IXJ8_9RHOB</name>
<proteinExistence type="predicted"/>
<gene>
    <name evidence="2" type="ORF">SUH3_23380</name>
</gene>
<evidence type="ECO:0008006" key="4">
    <source>
        <dbReference type="Google" id="ProtNLM"/>
    </source>
</evidence>
<keyword evidence="3" id="KW-1185">Reference proteome</keyword>
<keyword evidence="1" id="KW-1133">Transmembrane helix</keyword>
<accession>A0A073IXJ8</accession>